<proteinExistence type="predicted"/>
<evidence type="ECO:0000313" key="1">
    <source>
        <dbReference type="EMBL" id="GHO47580.1"/>
    </source>
</evidence>
<protein>
    <submittedName>
        <fullName evidence="1">Uncharacterized protein</fullName>
    </submittedName>
</protein>
<reference evidence="1" key="1">
    <citation type="submission" date="2020-10" db="EMBL/GenBank/DDBJ databases">
        <title>Taxonomic study of unclassified bacteria belonging to the class Ktedonobacteria.</title>
        <authorList>
            <person name="Yabe S."/>
            <person name="Wang C.M."/>
            <person name="Zheng Y."/>
            <person name="Sakai Y."/>
            <person name="Cavaletti L."/>
            <person name="Monciardini P."/>
            <person name="Donadio S."/>
        </authorList>
    </citation>
    <scope>NUCLEOTIDE SEQUENCE</scope>
    <source>
        <strain evidence="1">SOSP1-1</strain>
    </source>
</reference>
<dbReference type="RefSeq" id="WP_268886685.1">
    <property type="nucleotide sequence ID" value="NZ_BNJF01000003.1"/>
</dbReference>
<sequence>MHRDEELKQLQQENQALQTTNEALREGLWEAIHAIETLQQSVKD</sequence>
<accession>A0A8J3I659</accession>
<dbReference type="Proteomes" id="UP000612362">
    <property type="component" value="Unassembled WGS sequence"/>
</dbReference>
<evidence type="ECO:0000313" key="2">
    <source>
        <dbReference type="Proteomes" id="UP000612362"/>
    </source>
</evidence>
<dbReference type="EMBL" id="BNJF01000003">
    <property type="protein sequence ID" value="GHO47580.1"/>
    <property type="molecule type" value="Genomic_DNA"/>
</dbReference>
<organism evidence="1 2">
    <name type="scientific">Ktedonospora formicarum</name>
    <dbReference type="NCBI Taxonomy" id="2778364"/>
    <lineage>
        <taxon>Bacteria</taxon>
        <taxon>Bacillati</taxon>
        <taxon>Chloroflexota</taxon>
        <taxon>Ktedonobacteria</taxon>
        <taxon>Ktedonobacterales</taxon>
        <taxon>Ktedonobacteraceae</taxon>
        <taxon>Ktedonospora</taxon>
    </lineage>
</organism>
<comment type="caution">
    <text evidence="1">The sequence shown here is derived from an EMBL/GenBank/DDBJ whole genome shotgun (WGS) entry which is preliminary data.</text>
</comment>
<gene>
    <name evidence="1" type="ORF">KSX_57430</name>
</gene>
<dbReference type="AlphaFoldDB" id="A0A8J3I659"/>
<keyword evidence="2" id="KW-1185">Reference proteome</keyword>
<name>A0A8J3I659_9CHLR</name>